<keyword evidence="7 10" id="KW-0233">DNA recombination</keyword>
<comment type="caution">
    <text evidence="15">The sequence shown here is derived from an EMBL/GenBank/DDBJ whole genome shotgun (WGS) entry which is preliminary data.</text>
</comment>
<comment type="similarity">
    <text evidence="1 10 12">Belongs to the RecA family.</text>
</comment>
<dbReference type="GO" id="GO:0003697">
    <property type="term" value="F:single-stranded DNA binding"/>
    <property type="evidence" value="ECO:0007669"/>
    <property type="project" value="UniProtKB-UniRule"/>
</dbReference>
<dbReference type="PANTHER" id="PTHR45900:SF1">
    <property type="entry name" value="MITOCHONDRIAL DNA REPAIR PROTEIN RECA HOMOLOG-RELATED"/>
    <property type="match status" value="1"/>
</dbReference>
<organism evidence="15 16">
    <name type="scientific">Vibrio chagasii</name>
    <dbReference type="NCBI Taxonomy" id="170679"/>
    <lineage>
        <taxon>Bacteria</taxon>
        <taxon>Pseudomonadati</taxon>
        <taxon>Pseudomonadota</taxon>
        <taxon>Gammaproteobacteria</taxon>
        <taxon>Vibrionales</taxon>
        <taxon>Vibrionaceae</taxon>
        <taxon>Vibrio</taxon>
    </lineage>
</organism>
<protein>
    <recommendedName>
        <fullName evidence="2 10">Protein RecA</fullName>
    </recommendedName>
    <alternativeName>
        <fullName evidence="10 11">Recombinase A</fullName>
    </alternativeName>
</protein>
<keyword evidence="9 10" id="KW-0742">SOS response</keyword>
<dbReference type="GO" id="GO:0006281">
    <property type="term" value="P:DNA repair"/>
    <property type="evidence" value="ECO:0007669"/>
    <property type="project" value="UniProtKB-UniRule"/>
</dbReference>
<dbReference type="InterPro" id="IPR020587">
    <property type="entry name" value="RecA_monomer-monomer_interface"/>
</dbReference>
<evidence type="ECO:0000256" key="3">
    <source>
        <dbReference type="ARBA" id="ARBA00022741"/>
    </source>
</evidence>
<evidence type="ECO:0000256" key="7">
    <source>
        <dbReference type="ARBA" id="ARBA00023172"/>
    </source>
</evidence>
<evidence type="ECO:0000313" key="16">
    <source>
        <dbReference type="Proteomes" id="UP000423756"/>
    </source>
</evidence>
<evidence type="ECO:0000256" key="9">
    <source>
        <dbReference type="ARBA" id="ARBA00023236"/>
    </source>
</evidence>
<dbReference type="InterPro" id="IPR020588">
    <property type="entry name" value="RecA_ATP-bd"/>
</dbReference>
<dbReference type="FunFam" id="3.40.50.300:FF:000087">
    <property type="entry name" value="Recombinase RecA"/>
    <property type="match status" value="1"/>
</dbReference>
<dbReference type="PROSITE" id="PS00321">
    <property type="entry name" value="RECA_1"/>
    <property type="match status" value="1"/>
</dbReference>
<dbReference type="SMART" id="SM00382">
    <property type="entry name" value="AAA"/>
    <property type="match status" value="1"/>
</dbReference>
<reference evidence="15 16" key="1">
    <citation type="submission" date="2019-09" db="EMBL/GenBank/DDBJ databases">
        <title>Draft genome sequences of 48 bacterial type strains from the CCUG.</title>
        <authorList>
            <person name="Tunovic T."/>
            <person name="Pineiro-Iglesias B."/>
            <person name="Unosson C."/>
            <person name="Inganas E."/>
            <person name="Ohlen M."/>
            <person name="Cardew S."/>
            <person name="Jensie-Markopoulos S."/>
            <person name="Salva-Serra F."/>
            <person name="Jaen-Luchoro D."/>
            <person name="Karlsson R."/>
            <person name="Svensson-Stadler L."/>
            <person name="Chun J."/>
            <person name="Moore E."/>
        </authorList>
    </citation>
    <scope>NUCLEOTIDE SEQUENCE [LARGE SCALE GENOMIC DNA]</scope>
    <source>
        <strain evidence="15 16">CCUG 48643</strain>
    </source>
</reference>
<keyword evidence="3 10" id="KW-0547">Nucleotide-binding</keyword>
<evidence type="ECO:0000256" key="11">
    <source>
        <dbReference type="RuleBase" id="RU000526"/>
    </source>
</evidence>
<dbReference type="GO" id="GO:0140664">
    <property type="term" value="F:ATP-dependent DNA damage sensor activity"/>
    <property type="evidence" value="ECO:0007669"/>
    <property type="project" value="InterPro"/>
</dbReference>
<evidence type="ECO:0000256" key="8">
    <source>
        <dbReference type="ARBA" id="ARBA00023204"/>
    </source>
</evidence>
<dbReference type="GO" id="GO:0006310">
    <property type="term" value="P:DNA recombination"/>
    <property type="evidence" value="ECO:0007669"/>
    <property type="project" value="UniProtKB-UniRule"/>
</dbReference>
<proteinExistence type="inferred from homology"/>
<dbReference type="GO" id="GO:0009432">
    <property type="term" value="P:SOS response"/>
    <property type="evidence" value="ECO:0007669"/>
    <property type="project" value="UniProtKB-UniRule"/>
</dbReference>
<keyword evidence="10" id="KW-0963">Cytoplasm</keyword>
<evidence type="ECO:0000313" key="15">
    <source>
        <dbReference type="EMBL" id="KAB0482389.1"/>
    </source>
</evidence>
<dbReference type="GO" id="GO:0005829">
    <property type="term" value="C:cytosol"/>
    <property type="evidence" value="ECO:0007669"/>
    <property type="project" value="TreeGrafter"/>
</dbReference>
<comment type="function">
    <text evidence="10">Can catalyze the hydrolysis of ATP in the presence of single-stranded DNA, the ATP-dependent uptake of single-stranded DNA by duplex DNA, and the ATP-dependent hybridization of homologous single-stranded DNAs. It interacts with LexA causing its activation and leading to its autocatalytic cleavage.</text>
</comment>
<dbReference type="EMBL" id="VZPX01000004">
    <property type="protein sequence ID" value="KAB0482389.1"/>
    <property type="molecule type" value="Genomic_DNA"/>
</dbReference>
<dbReference type="CDD" id="cd00983">
    <property type="entry name" value="RecA"/>
    <property type="match status" value="1"/>
</dbReference>
<evidence type="ECO:0000256" key="4">
    <source>
        <dbReference type="ARBA" id="ARBA00022763"/>
    </source>
</evidence>
<evidence type="ECO:0000256" key="1">
    <source>
        <dbReference type="ARBA" id="ARBA00009391"/>
    </source>
</evidence>
<accession>A0A7V7NX15</accession>
<feature type="domain" description="RecA family profile 1" evidence="13">
    <location>
        <begin position="45"/>
        <end position="204"/>
    </location>
</feature>
<dbReference type="GO" id="GO:0003684">
    <property type="term" value="F:damaged DNA binding"/>
    <property type="evidence" value="ECO:0007669"/>
    <property type="project" value="UniProtKB-UniRule"/>
</dbReference>
<dbReference type="AlphaFoldDB" id="A0A7V7NX15"/>
<name>A0A7V7NX15_9VIBR</name>
<dbReference type="PRINTS" id="PR00142">
    <property type="entry name" value="RECA"/>
</dbReference>
<dbReference type="Gene3D" id="3.40.50.300">
    <property type="entry name" value="P-loop containing nucleotide triphosphate hydrolases"/>
    <property type="match status" value="1"/>
</dbReference>
<dbReference type="SUPFAM" id="SSF54752">
    <property type="entry name" value="RecA protein, C-terminal domain"/>
    <property type="match status" value="1"/>
</dbReference>
<keyword evidence="8 10" id="KW-0234">DNA repair</keyword>
<dbReference type="Pfam" id="PF21096">
    <property type="entry name" value="RecA_C"/>
    <property type="match status" value="1"/>
</dbReference>
<dbReference type="GO" id="GO:0005524">
    <property type="term" value="F:ATP binding"/>
    <property type="evidence" value="ECO:0007669"/>
    <property type="project" value="UniProtKB-UniRule"/>
</dbReference>
<dbReference type="HAMAP" id="MF_00268">
    <property type="entry name" value="RecA"/>
    <property type="match status" value="1"/>
</dbReference>
<dbReference type="RefSeq" id="WP_137406634.1">
    <property type="nucleotide sequence ID" value="NZ_AP025467.1"/>
</dbReference>
<dbReference type="InterPro" id="IPR027417">
    <property type="entry name" value="P-loop_NTPase"/>
</dbReference>
<dbReference type="Proteomes" id="UP000423756">
    <property type="component" value="Unassembled WGS sequence"/>
</dbReference>
<keyword evidence="5 10" id="KW-0067">ATP-binding</keyword>
<evidence type="ECO:0000259" key="14">
    <source>
        <dbReference type="PROSITE" id="PS50163"/>
    </source>
</evidence>
<sequence>MNALQNKSTNLESNKSVALAGALAQLEKQFGKGSVLSLGGDTKLDVDVISTGSIKLDRALGVGGLPLSKIVEVFGPESSGKTTVTLELIAQAQKKGKTCAFIDAEHALDPTYASKLGVNINDLYVSQPDTGEQALEIAECLVSSGAIDIVVVDSVAALVPKAELEGEMGQNFVGLHSRLMSQACRKLTGVIKKSNSMLVFVNQIRHKIGGIGNPEVTTGGNALKFYASVRLDIRRTGQVKEKDLVVGNQTRIKVVKNKVAAPFKHAETSIIFNKGYDYGKELLDLAVESKIIDKRGTWYVYKEMKLGQGMAASVQYIENNEELRDELLNRIKK</sequence>
<feature type="domain" description="RecA family profile 2" evidence="14">
    <location>
        <begin position="212"/>
        <end position="281"/>
    </location>
</feature>
<evidence type="ECO:0000256" key="10">
    <source>
        <dbReference type="HAMAP-Rule" id="MF_00268"/>
    </source>
</evidence>
<dbReference type="Pfam" id="PF00154">
    <property type="entry name" value="RecA_N"/>
    <property type="match status" value="1"/>
</dbReference>
<dbReference type="InterPro" id="IPR020584">
    <property type="entry name" value="DNA_recomb/repair_RecA_CS"/>
</dbReference>
<gene>
    <name evidence="10 15" type="primary">recA</name>
    <name evidence="15" type="ORF">F7Q91_03000</name>
</gene>
<dbReference type="InterPro" id="IPR013765">
    <property type="entry name" value="DNA_recomb/repair_RecA"/>
</dbReference>
<evidence type="ECO:0000259" key="13">
    <source>
        <dbReference type="PROSITE" id="PS50162"/>
    </source>
</evidence>
<evidence type="ECO:0000256" key="2">
    <source>
        <dbReference type="ARBA" id="ARBA00015553"/>
    </source>
</evidence>
<comment type="subcellular location">
    <subcellularLocation>
        <location evidence="10">Cytoplasm</location>
    </subcellularLocation>
</comment>
<dbReference type="InterPro" id="IPR023400">
    <property type="entry name" value="RecA_C_sf"/>
</dbReference>
<dbReference type="InterPro" id="IPR049261">
    <property type="entry name" value="RecA-like_C"/>
</dbReference>
<feature type="binding site" evidence="10">
    <location>
        <begin position="75"/>
        <end position="82"/>
    </location>
    <ligand>
        <name>ATP</name>
        <dbReference type="ChEBI" id="CHEBI:30616"/>
    </ligand>
</feature>
<keyword evidence="6 10" id="KW-0238">DNA-binding</keyword>
<dbReference type="PROSITE" id="PS50162">
    <property type="entry name" value="RECA_2"/>
    <property type="match status" value="1"/>
</dbReference>
<keyword evidence="4 10" id="KW-0227">DNA damage</keyword>
<dbReference type="GeneID" id="77344812"/>
<evidence type="ECO:0000256" key="12">
    <source>
        <dbReference type="RuleBase" id="RU004527"/>
    </source>
</evidence>
<dbReference type="InterPro" id="IPR049428">
    <property type="entry name" value="RecA-like_N"/>
</dbReference>
<evidence type="ECO:0000256" key="6">
    <source>
        <dbReference type="ARBA" id="ARBA00023125"/>
    </source>
</evidence>
<dbReference type="PANTHER" id="PTHR45900">
    <property type="entry name" value="RECA"/>
    <property type="match status" value="1"/>
</dbReference>
<dbReference type="InterPro" id="IPR003593">
    <property type="entry name" value="AAA+_ATPase"/>
</dbReference>
<dbReference type="PROSITE" id="PS50163">
    <property type="entry name" value="RECA_3"/>
    <property type="match status" value="1"/>
</dbReference>
<dbReference type="NCBIfam" id="TIGR02012">
    <property type="entry name" value="tigrfam_recA"/>
    <property type="match status" value="1"/>
</dbReference>
<dbReference type="SUPFAM" id="SSF52540">
    <property type="entry name" value="P-loop containing nucleoside triphosphate hydrolases"/>
    <property type="match status" value="1"/>
</dbReference>
<evidence type="ECO:0000256" key="5">
    <source>
        <dbReference type="ARBA" id="ARBA00022840"/>
    </source>
</evidence>